<comment type="pathway">
    <text evidence="3">Amino-acid biosynthesis; ergothioneine biosynthesis.</text>
</comment>
<proteinExistence type="predicted"/>
<feature type="domain" description="Sulfatase-modifying factor enzyme-like" evidence="4">
    <location>
        <begin position="183"/>
        <end position="316"/>
    </location>
</feature>
<dbReference type="InterPro" id="IPR016187">
    <property type="entry name" value="CTDL_fold"/>
</dbReference>
<evidence type="ECO:0000313" key="6">
    <source>
        <dbReference type="EMBL" id="QSB05115.1"/>
    </source>
</evidence>
<dbReference type="Proteomes" id="UP000662939">
    <property type="component" value="Chromosome"/>
</dbReference>
<dbReference type="Pfam" id="PF03781">
    <property type="entry name" value="FGE-sulfatase"/>
    <property type="match status" value="2"/>
</dbReference>
<dbReference type="SUPFAM" id="SSF56436">
    <property type="entry name" value="C-type lectin-like"/>
    <property type="match status" value="1"/>
</dbReference>
<evidence type="ECO:0000256" key="2">
    <source>
        <dbReference type="ARBA" id="ARBA00023004"/>
    </source>
</evidence>
<dbReference type="InterPro" id="IPR024775">
    <property type="entry name" value="DinB-like"/>
</dbReference>
<dbReference type="EMBL" id="CP070496">
    <property type="protein sequence ID" value="QSB05115.1"/>
    <property type="molecule type" value="Genomic_DNA"/>
</dbReference>
<keyword evidence="2" id="KW-0408">Iron</keyword>
<dbReference type="KEGG" id="nav:JQS30_15360"/>
<protein>
    <submittedName>
        <fullName evidence="6">Ergothioneine biosynthesis protein EgtB</fullName>
    </submittedName>
</protein>
<accession>A0A895XPT1</accession>
<keyword evidence="1" id="KW-0560">Oxidoreductase</keyword>
<evidence type="ECO:0000259" key="4">
    <source>
        <dbReference type="Pfam" id="PF03781"/>
    </source>
</evidence>
<organism evidence="6 7">
    <name type="scientific">Natronoglycomyces albus</name>
    <dbReference type="NCBI Taxonomy" id="2811108"/>
    <lineage>
        <taxon>Bacteria</taxon>
        <taxon>Bacillati</taxon>
        <taxon>Actinomycetota</taxon>
        <taxon>Actinomycetes</taxon>
        <taxon>Glycomycetales</taxon>
        <taxon>Glycomycetaceae</taxon>
        <taxon>Natronoglycomyces</taxon>
    </lineage>
</organism>
<reference evidence="6" key="1">
    <citation type="submission" date="2021-02" db="EMBL/GenBank/DDBJ databases">
        <title>Natronoglycomyces albus gen. nov., sp. nov, a haloalkaliphilic actinobacterium from a soda solonchak soil.</title>
        <authorList>
            <person name="Sorokin D.Y."/>
            <person name="Khijniak T.V."/>
            <person name="Zakharycheva A.P."/>
            <person name="Boueva O.V."/>
            <person name="Ariskina E.V."/>
            <person name="Hahnke R.L."/>
            <person name="Bunk B."/>
            <person name="Sproer C."/>
            <person name="Schumann P."/>
            <person name="Evtushenko L.I."/>
            <person name="Kublanov I.V."/>
        </authorList>
    </citation>
    <scope>NUCLEOTIDE SEQUENCE</scope>
    <source>
        <strain evidence="6">DSM 106290</strain>
    </source>
</reference>
<dbReference type="GO" id="GO:0052699">
    <property type="term" value="P:ergothioneine biosynthetic process"/>
    <property type="evidence" value="ECO:0007669"/>
    <property type="project" value="InterPro"/>
</dbReference>
<feature type="domain" description="Sulfatase-modifying factor enzyme-like" evidence="4">
    <location>
        <begin position="340"/>
        <end position="415"/>
    </location>
</feature>
<evidence type="ECO:0000313" key="7">
    <source>
        <dbReference type="Proteomes" id="UP000662939"/>
    </source>
</evidence>
<evidence type="ECO:0000256" key="3">
    <source>
        <dbReference type="ARBA" id="ARBA00037882"/>
    </source>
</evidence>
<keyword evidence="7" id="KW-1185">Reference proteome</keyword>
<dbReference type="RefSeq" id="WP_213171116.1">
    <property type="nucleotide sequence ID" value="NZ_CP070496.1"/>
</dbReference>
<dbReference type="InterPro" id="IPR017806">
    <property type="entry name" value="EgtB"/>
</dbReference>
<dbReference type="Pfam" id="PF12867">
    <property type="entry name" value="DinB_2"/>
    <property type="match status" value="1"/>
</dbReference>
<feature type="domain" description="DinB-like" evidence="5">
    <location>
        <begin position="18"/>
        <end position="148"/>
    </location>
</feature>
<evidence type="ECO:0000259" key="5">
    <source>
        <dbReference type="Pfam" id="PF12867"/>
    </source>
</evidence>
<evidence type="ECO:0000256" key="1">
    <source>
        <dbReference type="ARBA" id="ARBA00023002"/>
    </source>
</evidence>
<dbReference type="NCBIfam" id="TIGR03440">
    <property type="entry name" value="egtB_TIGR03440"/>
    <property type="match status" value="1"/>
</dbReference>
<dbReference type="InterPro" id="IPR051043">
    <property type="entry name" value="Sulfatase_Mod_Factor_Kinase"/>
</dbReference>
<dbReference type="InterPro" id="IPR042095">
    <property type="entry name" value="SUMF_sf"/>
</dbReference>
<dbReference type="PANTHER" id="PTHR23150:SF36">
    <property type="entry name" value="HERCYNINE OXYGENASE"/>
    <property type="match status" value="1"/>
</dbReference>
<dbReference type="InterPro" id="IPR005532">
    <property type="entry name" value="SUMF_dom"/>
</dbReference>
<name>A0A895XPT1_9ACTN</name>
<dbReference type="Gene3D" id="3.90.1580.10">
    <property type="entry name" value="paralog of FGE (formylglycine-generating enzyme)"/>
    <property type="match status" value="1"/>
</dbReference>
<dbReference type="AlphaFoldDB" id="A0A895XPT1"/>
<gene>
    <name evidence="6" type="primary">egtB</name>
    <name evidence="6" type="ORF">JQS30_15360</name>
</gene>
<dbReference type="PANTHER" id="PTHR23150">
    <property type="entry name" value="SULFATASE MODIFYING FACTOR 1, 2"/>
    <property type="match status" value="1"/>
</dbReference>
<sequence>MTITTPDALASPDLPLRYKAVRELTEDLAAPLSAEDQSIQSMPDASPTKWHRAHTTWFFETFLLQPHLRDYHVFHPQFGYLFNSYYETVGTPHPRPERGMISRPGIEEVKAYRQHVDAGMERLLTDKPGDDLAALVELGLQHEQQHQELLLMDIKHALWQNPLQPSYADLPPPKPTTAASLSWIEHPGGLIEIGHAGTGFAYDNETPRHKVWCEPFALANRLVTNGEWKAFIEDGGYQRPELWLSEGWATVQEQGWKAPLYWDHTGDEAFTLAGPQAIDPAQPVSHVSYFEADAYATWAGHRLPRESEWECVAAALPTEGAFLNQTRLRPQPAQGKQSPMQMFGDVWEWTASSYLPYPGYQPPKGAIGEYNGKFMVNQHVLRGGSCVTPPHHVRATYRNFFGANARWAFSGVRLAT</sequence>